<dbReference type="CDD" id="cd00371">
    <property type="entry name" value="HMA"/>
    <property type="match status" value="1"/>
</dbReference>
<dbReference type="EMBL" id="LXQA010043903">
    <property type="protein sequence ID" value="MCI00664.1"/>
    <property type="molecule type" value="Genomic_DNA"/>
</dbReference>
<dbReference type="Pfam" id="PF00403">
    <property type="entry name" value="HMA"/>
    <property type="match status" value="1"/>
</dbReference>
<evidence type="ECO:0000313" key="3">
    <source>
        <dbReference type="Proteomes" id="UP000265520"/>
    </source>
</evidence>
<comment type="caution">
    <text evidence="2">The sequence shown here is derived from an EMBL/GenBank/DDBJ whole genome shotgun (WGS) entry which is preliminary data.</text>
</comment>
<dbReference type="GO" id="GO:0046872">
    <property type="term" value="F:metal ion binding"/>
    <property type="evidence" value="ECO:0007669"/>
    <property type="project" value="InterPro"/>
</dbReference>
<dbReference type="SUPFAM" id="SSF55008">
    <property type="entry name" value="HMA, heavy metal-associated domain"/>
    <property type="match status" value="1"/>
</dbReference>
<dbReference type="Proteomes" id="UP000265520">
    <property type="component" value="Unassembled WGS sequence"/>
</dbReference>
<dbReference type="InterPro" id="IPR006121">
    <property type="entry name" value="HMA_dom"/>
</dbReference>
<dbReference type="InterPro" id="IPR036163">
    <property type="entry name" value="HMA_dom_sf"/>
</dbReference>
<evidence type="ECO:0000313" key="2">
    <source>
        <dbReference type="EMBL" id="MCI00664.1"/>
    </source>
</evidence>
<feature type="non-terminal residue" evidence="2">
    <location>
        <position position="52"/>
    </location>
</feature>
<evidence type="ECO:0000259" key="1">
    <source>
        <dbReference type="PROSITE" id="PS50846"/>
    </source>
</evidence>
<dbReference type="PROSITE" id="PS50846">
    <property type="entry name" value="HMA_2"/>
    <property type="match status" value="1"/>
</dbReference>
<dbReference type="PANTHER" id="PTHR46119:SF15">
    <property type="entry name" value="PROTEIN SODIUM POTASSIUM ROOT DEFECTIVE 2"/>
    <property type="match status" value="1"/>
</dbReference>
<name>A0A392NMQ8_9FABA</name>
<dbReference type="PANTHER" id="PTHR46119">
    <property type="entry name" value="OS08G0405700 PROTEIN"/>
    <property type="match status" value="1"/>
</dbReference>
<keyword evidence="3" id="KW-1185">Reference proteome</keyword>
<proteinExistence type="predicted"/>
<dbReference type="AlphaFoldDB" id="A0A392NMQ8"/>
<reference evidence="2 3" key="1">
    <citation type="journal article" date="2018" name="Front. Plant Sci.">
        <title>Red Clover (Trifolium pratense) and Zigzag Clover (T. medium) - A Picture of Genomic Similarities and Differences.</title>
        <authorList>
            <person name="Dluhosova J."/>
            <person name="Istvanek J."/>
            <person name="Nedelnik J."/>
            <person name="Repkova J."/>
        </authorList>
    </citation>
    <scope>NUCLEOTIDE SEQUENCE [LARGE SCALE GENOMIC DNA]</scope>
    <source>
        <strain evidence="3">cv. 10/8</strain>
        <tissue evidence="2">Leaf</tissue>
    </source>
</reference>
<sequence length="52" mass="5721">MDYVVVLRVSLHCKGCEGKVRKHLSRMQGVTSFNIDFAAKKVTVVGDVTPLS</sequence>
<feature type="domain" description="HMA" evidence="1">
    <location>
        <begin position="2"/>
        <end position="52"/>
    </location>
</feature>
<dbReference type="Gene3D" id="3.30.70.100">
    <property type="match status" value="1"/>
</dbReference>
<organism evidence="2 3">
    <name type="scientific">Trifolium medium</name>
    <dbReference type="NCBI Taxonomy" id="97028"/>
    <lineage>
        <taxon>Eukaryota</taxon>
        <taxon>Viridiplantae</taxon>
        <taxon>Streptophyta</taxon>
        <taxon>Embryophyta</taxon>
        <taxon>Tracheophyta</taxon>
        <taxon>Spermatophyta</taxon>
        <taxon>Magnoliopsida</taxon>
        <taxon>eudicotyledons</taxon>
        <taxon>Gunneridae</taxon>
        <taxon>Pentapetalae</taxon>
        <taxon>rosids</taxon>
        <taxon>fabids</taxon>
        <taxon>Fabales</taxon>
        <taxon>Fabaceae</taxon>
        <taxon>Papilionoideae</taxon>
        <taxon>50 kb inversion clade</taxon>
        <taxon>NPAAA clade</taxon>
        <taxon>Hologalegina</taxon>
        <taxon>IRL clade</taxon>
        <taxon>Trifolieae</taxon>
        <taxon>Trifolium</taxon>
    </lineage>
</organism>
<protein>
    <recommendedName>
        <fullName evidence="1">HMA domain-containing protein</fullName>
    </recommendedName>
</protein>
<accession>A0A392NMQ8</accession>
<dbReference type="InterPro" id="IPR044526">
    <property type="entry name" value="NAKR1-3"/>
</dbReference>